<evidence type="ECO:0000256" key="1">
    <source>
        <dbReference type="SAM" id="Phobius"/>
    </source>
</evidence>
<protein>
    <recommendedName>
        <fullName evidence="4">Lipoprotein</fullName>
    </recommendedName>
</protein>
<gene>
    <name evidence="2" type="ORF">EHQ30_07565</name>
</gene>
<proteinExistence type="predicted"/>
<name>A0A2M9Y4A5_9LEPT</name>
<dbReference type="OrthoDB" id="330783at2"/>
<feature type="transmembrane region" description="Helical" evidence="1">
    <location>
        <begin position="5"/>
        <end position="25"/>
    </location>
</feature>
<evidence type="ECO:0000313" key="2">
    <source>
        <dbReference type="EMBL" id="TGK96451.1"/>
    </source>
</evidence>
<dbReference type="PROSITE" id="PS51257">
    <property type="entry name" value="PROKAR_LIPOPROTEIN"/>
    <property type="match status" value="1"/>
</dbReference>
<sequence>MYSKFIRIIVVLNLFSIIGCVSIPFHPANNTEECLAYYYQTKRQVTEVFDENTLTLGLIVVFSLLNSAFSPIFLLPILTTPYIQYQNKLKSDEILKQWKKERCGIAEFDPEQNHTRPTDL</sequence>
<dbReference type="RefSeq" id="WP_100789633.1">
    <property type="nucleotide sequence ID" value="NZ_NPDQ01000002.1"/>
</dbReference>
<organism evidence="2 3">
    <name type="scientific">Leptospira brenneri</name>
    <dbReference type="NCBI Taxonomy" id="2023182"/>
    <lineage>
        <taxon>Bacteria</taxon>
        <taxon>Pseudomonadati</taxon>
        <taxon>Spirochaetota</taxon>
        <taxon>Spirochaetia</taxon>
        <taxon>Leptospirales</taxon>
        <taxon>Leptospiraceae</taxon>
        <taxon>Leptospira</taxon>
    </lineage>
</organism>
<keyword evidence="1" id="KW-0472">Membrane</keyword>
<keyword evidence="1" id="KW-1133">Transmembrane helix</keyword>
<dbReference type="AlphaFoldDB" id="A0A2M9Y4A5"/>
<dbReference type="Proteomes" id="UP000297891">
    <property type="component" value="Unassembled WGS sequence"/>
</dbReference>
<accession>A0A2M9Y4A5</accession>
<evidence type="ECO:0000313" key="3">
    <source>
        <dbReference type="Proteomes" id="UP000297891"/>
    </source>
</evidence>
<keyword evidence="1" id="KW-0812">Transmembrane</keyword>
<keyword evidence="3" id="KW-1185">Reference proteome</keyword>
<feature type="transmembrane region" description="Helical" evidence="1">
    <location>
        <begin position="56"/>
        <end position="78"/>
    </location>
</feature>
<comment type="caution">
    <text evidence="2">The sequence shown here is derived from an EMBL/GenBank/DDBJ whole genome shotgun (WGS) entry which is preliminary data.</text>
</comment>
<evidence type="ECO:0008006" key="4">
    <source>
        <dbReference type="Google" id="ProtNLM"/>
    </source>
</evidence>
<dbReference type="EMBL" id="RQFP01000001">
    <property type="protein sequence ID" value="TGK96451.1"/>
    <property type="molecule type" value="Genomic_DNA"/>
</dbReference>
<reference evidence="2" key="1">
    <citation type="journal article" date="2019" name="PLoS Negl. Trop. Dis.">
        <title>Revisiting the worldwide diversity of Leptospira species in the environment.</title>
        <authorList>
            <person name="Vincent A.T."/>
            <person name="Schiettekatte O."/>
            <person name="Bourhy P."/>
            <person name="Veyrier F.J."/>
            <person name="Picardeau M."/>
        </authorList>
    </citation>
    <scope>NUCLEOTIDE SEQUENCE [LARGE SCALE GENOMIC DNA]</scope>
    <source>
        <strain evidence="2">201800277</strain>
    </source>
</reference>